<comment type="caution">
    <text evidence="1">The sequence shown here is derived from an EMBL/GenBank/DDBJ whole genome shotgun (WGS) entry which is preliminary data.</text>
</comment>
<reference evidence="1 2" key="1">
    <citation type="submission" date="2019-05" db="EMBL/GenBank/DDBJ databases">
        <title>The metagenome of a microbial culture collection derived from dairy environment covers the genomic content of the human microbiome.</title>
        <authorList>
            <person name="Roder T."/>
            <person name="Wuthrich D."/>
            <person name="Sattari Z."/>
            <person name="Von Ah U."/>
            <person name="Bar C."/>
            <person name="Ronchi F."/>
            <person name="Macpherson A.J."/>
            <person name="Ganal-Vonarburg S.C."/>
            <person name="Bruggmann R."/>
            <person name="Vergeres G."/>
        </authorList>
    </citation>
    <scope>NUCLEOTIDE SEQUENCE [LARGE SCALE GENOMIC DNA]</scope>
    <source>
        <strain evidence="1 2">FAM 18815</strain>
    </source>
</reference>
<evidence type="ECO:0000313" key="2">
    <source>
        <dbReference type="Proteomes" id="UP000305541"/>
    </source>
</evidence>
<dbReference type="EMBL" id="VBTH01000002">
    <property type="protein sequence ID" value="TLQ05464.1"/>
    <property type="molecule type" value="Genomic_DNA"/>
</dbReference>
<dbReference type="AlphaFoldDB" id="A0A5R9BXK4"/>
<proteinExistence type="predicted"/>
<evidence type="ECO:0000313" key="1">
    <source>
        <dbReference type="EMBL" id="TLQ05464.1"/>
    </source>
</evidence>
<dbReference type="Proteomes" id="UP000305541">
    <property type="component" value="Unassembled WGS sequence"/>
</dbReference>
<accession>A0A5R9BXK4</accession>
<gene>
    <name evidence="1" type="ORF">FEZ51_02055</name>
</gene>
<protein>
    <submittedName>
        <fullName evidence="1">Uncharacterized protein</fullName>
    </submittedName>
</protein>
<name>A0A5R9BXK4_9LACO</name>
<sequence length="68" mass="8158">MPLITIHWSVSMAKLIHSKFGYETKEWIQADAKLEKWLKKKKKSDPKKDCSFNLPKKERKTIKIEWRG</sequence>
<organism evidence="1 2">
    <name type="scientific">Pediococcus stilesii</name>
    <dbReference type="NCBI Taxonomy" id="331679"/>
    <lineage>
        <taxon>Bacteria</taxon>
        <taxon>Bacillati</taxon>
        <taxon>Bacillota</taxon>
        <taxon>Bacilli</taxon>
        <taxon>Lactobacillales</taxon>
        <taxon>Lactobacillaceae</taxon>
        <taxon>Pediococcus</taxon>
    </lineage>
</organism>